<feature type="non-terminal residue" evidence="2">
    <location>
        <position position="1"/>
    </location>
</feature>
<evidence type="ECO:0000313" key="3">
    <source>
        <dbReference type="Proteomes" id="UP000011740"/>
    </source>
</evidence>
<keyword evidence="2" id="KW-0547">Nucleotide-binding</keyword>
<sequence>VVHRPEHIPVADAVLRGFGDGGSAVEPHTRRITVPVSGGARLLAEIIRELDARDVGIDDIGLRRPTLDDVFISLTGHAAEGAGEPDGRSEQQRERQQGRQPGRRQGRPQGGDSP</sequence>
<organism evidence="2 3">
    <name type="scientific">Streptomyces mobaraensis (strain ATCC 29032 / DSM 40847 / JCM 4168 / NBRC 13819 / NCIMB 11159 / IPCR 16-22)</name>
    <dbReference type="NCBI Taxonomy" id="1223523"/>
    <lineage>
        <taxon>Bacteria</taxon>
        <taxon>Bacillati</taxon>
        <taxon>Actinomycetota</taxon>
        <taxon>Actinomycetes</taxon>
        <taxon>Kitasatosporales</taxon>
        <taxon>Streptomycetaceae</taxon>
        <taxon>Streptomyces</taxon>
    </lineage>
</organism>
<keyword evidence="2" id="KW-0067">ATP-binding</keyword>
<dbReference type="GO" id="GO:0005524">
    <property type="term" value="F:ATP binding"/>
    <property type="evidence" value="ECO:0007669"/>
    <property type="project" value="UniProtKB-KW"/>
</dbReference>
<comment type="caution">
    <text evidence="2">The sequence shown here is derived from an EMBL/GenBank/DDBJ whole genome shotgun (WGS) entry which is preliminary data.</text>
</comment>
<feature type="compositionally biased region" description="Basic and acidic residues" evidence="1">
    <location>
        <begin position="85"/>
        <end position="97"/>
    </location>
</feature>
<dbReference type="AlphaFoldDB" id="M3C4R0"/>
<evidence type="ECO:0000256" key="1">
    <source>
        <dbReference type="SAM" id="MobiDB-lite"/>
    </source>
</evidence>
<proteinExistence type="predicted"/>
<evidence type="ECO:0000313" key="2">
    <source>
        <dbReference type="EMBL" id="EME98935.1"/>
    </source>
</evidence>
<name>M3C4R0_STRM1</name>
<dbReference type="Proteomes" id="UP000011740">
    <property type="component" value="Unassembled WGS sequence"/>
</dbReference>
<accession>M3C4R0</accession>
<gene>
    <name evidence="2" type="ORF">H340_19108</name>
</gene>
<reference evidence="2 3" key="1">
    <citation type="journal article" date="2013" name="Genome Announc.">
        <title>Whole-Genome Shotgun Assembly and Analysis of the Genome of Streptomyces mobaraensis DSM 40847, a Strain for Industrial Production of Microbial Transglutaminase.</title>
        <authorList>
            <person name="Yang H."/>
            <person name="He T."/>
            <person name="Wu W."/>
            <person name="Zhu W."/>
            <person name="Lu B."/>
            <person name="Sun W."/>
        </authorList>
    </citation>
    <scope>NUCLEOTIDE SEQUENCE [LARGE SCALE GENOMIC DNA]</scope>
    <source>
        <strain evidence="2 3">DSM 40847</strain>
    </source>
</reference>
<protein>
    <submittedName>
        <fullName evidence="2">ABC transporter ATP-binding protein</fullName>
    </submittedName>
</protein>
<dbReference type="eggNOG" id="COG1131">
    <property type="taxonomic scope" value="Bacteria"/>
</dbReference>
<feature type="region of interest" description="Disordered" evidence="1">
    <location>
        <begin position="75"/>
        <end position="114"/>
    </location>
</feature>
<dbReference type="EMBL" id="AORZ01000062">
    <property type="protein sequence ID" value="EME98935.1"/>
    <property type="molecule type" value="Genomic_DNA"/>
</dbReference>
<dbReference type="PATRIC" id="fig|1223523.3.peg.3895"/>